<dbReference type="PhylomeDB" id="T1J1L8"/>
<dbReference type="InterPro" id="IPR027417">
    <property type="entry name" value="P-loop_NTPase"/>
</dbReference>
<sequence>MNNSRGQKRSWVMSSFQDGNEKDGNNRDEEKVSGAPSKGRIIRQHSDDKLKNITRKNSLWIDKYQPINIEELAVHKKKINEIEEWIVKYFSNSSDNGVRKSSILLLTGPSGIGKTATIKTLAKCLNLEIKEWITPISDFKRDLGKINSTYDNRKFEYRDAAIPYESQLVKFWDFFLRANKYSSLAFLNENEGLRRIILIEDFPNIFIRNPSDFHSTLRRFNKSSHSPAIFIISDNIKDLNTKSMFPQDLQQELGINTINFNPITTVNLLKILTKISAAELSSIPSKEILENIAQTTSGDIRAAINTLQFSHCGKKRNTARADKKKESIKDTTLYLFHAIGKVLHCKRETTLPTDECDLPPHLINMARTPLISNPEDIVSNAGISSDCLHLFVHHNYLKFNDDINEVVRASRYLSDSDILMSEWTGHSTLEKYSSLVAVRGVMHAKRAGTSMGWHPLHKPFWYTANKLVGCWNEKVR</sequence>
<comment type="subcellular location">
    <subcellularLocation>
        <location evidence="1">Nucleus</location>
    </subcellularLocation>
</comment>
<dbReference type="InterPro" id="IPR057927">
    <property type="entry name" value="RAD24-like_helical"/>
</dbReference>
<dbReference type="EnsemblMetazoa" id="SMAR007439-RA">
    <property type="protein sequence ID" value="SMAR007439-PA"/>
    <property type="gene ID" value="SMAR007439"/>
</dbReference>
<dbReference type="HOGENOM" id="CLU_018598_3_1_1"/>
<keyword evidence="4" id="KW-0227">DNA damage</keyword>
<name>T1J1L8_STRMM</name>
<keyword evidence="3" id="KW-0547">Nucleotide-binding</keyword>
<evidence type="ECO:0000256" key="6">
    <source>
        <dbReference type="ARBA" id="ARBA00023242"/>
    </source>
</evidence>
<comment type="similarity">
    <text evidence="2">Belongs to the rad17/RAD24 family.</text>
</comment>
<evidence type="ECO:0000313" key="11">
    <source>
        <dbReference type="Proteomes" id="UP000014500"/>
    </source>
</evidence>
<reference evidence="11" key="1">
    <citation type="submission" date="2011-05" db="EMBL/GenBank/DDBJ databases">
        <authorList>
            <person name="Richards S.R."/>
            <person name="Qu J."/>
            <person name="Jiang H."/>
            <person name="Jhangiani S.N."/>
            <person name="Agravi P."/>
            <person name="Goodspeed R."/>
            <person name="Gross S."/>
            <person name="Mandapat C."/>
            <person name="Jackson L."/>
            <person name="Mathew T."/>
            <person name="Pu L."/>
            <person name="Thornton R."/>
            <person name="Saada N."/>
            <person name="Wilczek-Boney K.B."/>
            <person name="Lee S."/>
            <person name="Kovar C."/>
            <person name="Wu Y."/>
            <person name="Scherer S.E."/>
            <person name="Worley K.C."/>
            <person name="Muzny D.M."/>
            <person name="Gibbs R."/>
        </authorList>
    </citation>
    <scope>NUCLEOTIDE SEQUENCE</scope>
    <source>
        <strain evidence="11">Brora</strain>
    </source>
</reference>
<dbReference type="GO" id="GO:0005634">
    <property type="term" value="C:nucleus"/>
    <property type="evidence" value="ECO:0007669"/>
    <property type="project" value="UniProtKB-SubCell"/>
</dbReference>
<dbReference type="Pfam" id="PF25812">
    <property type="entry name" value="RAD24_helical"/>
    <property type="match status" value="1"/>
</dbReference>
<keyword evidence="11" id="KW-1185">Reference proteome</keyword>
<dbReference type="Gene3D" id="1.10.8.60">
    <property type="match status" value="1"/>
</dbReference>
<dbReference type="EMBL" id="JH431789">
    <property type="status" value="NOT_ANNOTATED_CDS"/>
    <property type="molecule type" value="Genomic_DNA"/>
</dbReference>
<keyword evidence="7" id="KW-0131">Cell cycle</keyword>
<evidence type="ECO:0000256" key="8">
    <source>
        <dbReference type="SAM" id="MobiDB-lite"/>
    </source>
</evidence>
<reference evidence="10" key="2">
    <citation type="submission" date="2015-02" db="UniProtKB">
        <authorList>
            <consortium name="EnsemblMetazoa"/>
        </authorList>
    </citation>
    <scope>IDENTIFICATION</scope>
</reference>
<dbReference type="SUPFAM" id="SSF52540">
    <property type="entry name" value="P-loop containing nucleoside triphosphate hydrolases"/>
    <property type="match status" value="1"/>
</dbReference>
<dbReference type="Gene3D" id="3.40.50.300">
    <property type="entry name" value="P-loop containing nucleotide triphosphate hydrolases"/>
    <property type="match status" value="1"/>
</dbReference>
<evidence type="ECO:0000256" key="4">
    <source>
        <dbReference type="ARBA" id="ARBA00022763"/>
    </source>
</evidence>
<keyword evidence="6" id="KW-0539">Nucleus</keyword>
<organism evidence="10 11">
    <name type="scientific">Strigamia maritima</name>
    <name type="common">European centipede</name>
    <name type="synonym">Geophilus maritimus</name>
    <dbReference type="NCBI Taxonomy" id="126957"/>
    <lineage>
        <taxon>Eukaryota</taxon>
        <taxon>Metazoa</taxon>
        <taxon>Ecdysozoa</taxon>
        <taxon>Arthropoda</taxon>
        <taxon>Myriapoda</taxon>
        <taxon>Chilopoda</taxon>
        <taxon>Pleurostigmophora</taxon>
        <taxon>Geophilomorpha</taxon>
        <taxon>Linotaeniidae</taxon>
        <taxon>Strigamia</taxon>
    </lineage>
</organism>
<evidence type="ECO:0000259" key="9">
    <source>
        <dbReference type="Pfam" id="PF25812"/>
    </source>
</evidence>
<dbReference type="PANTHER" id="PTHR12172">
    <property type="entry name" value="CELL CYCLE CHECKPOINT PROTEIN RAD17"/>
    <property type="match status" value="1"/>
</dbReference>
<evidence type="ECO:0000313" key="10">
    <source>
        <dbReference type="EnsemblMetazoa" id="SMAR007439-PA"/>
    </source>
</evidence>
<evidence type="ECO:0000256" key="2">
    <source>
        <dbReference type="ARBA" id="ARBA00006168"/>
    </source>
</evidence>
<feature type="compositionally biased region" description="Basic and acidic residues" evidence="8">
    <location>
        <begin position="19"/>
        <end position="32"/>
    </location>
</feature>
<dbReference type="eggNOG" id="KOG1970">
    <property type="taxonomic scope" value="Eukaryota"/>
</dbReference>
<feature type="domain" description="Checkpoint protein RAD24-like helical bundle" evidence="9">
    <location>
        <begin position="331"/>
        <end position="439"/>
    </location>
</feature>
<evidence type="ECO:0000256" key="5">
    <source>
        <dbReference type="ARBA" id="ARBA00022840"/>
    </source>
</evidence>
<dbReference type="GO" id="GO:0003682">
    <property type="term" value="F:chromatin binding"/>
    <property type="evidence" value="ECO:0007669"/>
    <property type="project" value="TreeGrafter"/>
</dbReference>
<dbReference type="GO" id="GO:0006281">
    <property type="term" value="P:DNA repair"/>
    <property type="evidence" value="ECO:0007669"/>
    <property type="project" value="InterPro"/>
</dbReference>
<dbReference type="GO" id="GO:0005524">
    <property type="term" value="F:ATP binding"/>
    <property type="evidence" value="ECO:0007669"/>
    <property type="project" value="UniProtKB-KW"/>
</dbReference>
<dbReference type="OMA" id="VICASKA"/>
<dbReference type="InterPro" id="IPR004582">
    <property type="entry name" value="Checkpoint_prot_Rad17_Rad24"/>
</dbReference>
<dbReference type="Proteomes" id="UP000014500">
    <property type="component" value="Unassembled WGS sequence"/>
</dbReference>
<feature type="region of interest" description="Disordered" evidence="8">
    <location>
        <begin position="1"/>
        <end position="47"/>
    </location>
</feature>
<proteinExistence type="inferred from homology"/>
<keyword evidence="5" id="KW-0067">ATP-binding</keyword>
<dbReference type="AlphaFoldDB" id="T1J1L8"/>
<dbReference type="STRING" id="126957.T1J1L8"/>
<evidence type="ECO:0000256" key="3">
    <source>
        <dbReference type="ARBA" id="ARBA00022741"/>
    </source>
</evidence>
<accession>T1J1L8</accession>
<dbReference type="GO" id="GO:0003689">
    <property type="term" value="F:DNA clamp loader activity"/>
    <property type="evidence" value="ECO:0007669"/>
    <property type="project" value="TreeGrafter"/>
</dbReference>
<protein>
    <recommendedName>
        <fullName evidence="9">Checkpoint protein RAD24-like helical bundle domain-containing protein</fullName>
    </recommendedName>
</protein>
<dbReference type="PANTHER" id="PTHR12172:SF0">
    <property type="entry name" value="CELL CYCLE CHECKPOINT PROTEIN RAD17"/>
    <property type="match status" value="1"/>
</dbReference>
<evidence type="ECO:0000256" key="1">
    <source>
        <dbReference type="ARBA" id="ARBA00004123"/>
    </source>
</evidence>
<dbReference type="GO" id="GO:0000077">
    <property type="term" value="P:DNA damage checkpoint signaling"/>
    <property type="evidence" value="ECO:0007669"/>
    <property type="project" value="TreeGrafter"/>
</dbReference>
<dbReference type="Pfam" id="PF03215">
    <property type="entry name" value="Rad17"/>
    <property type="match status" value="1"/>
</dbReference>
<dbReference type="GO" id="GO:0033314">
    <property type="term" value="P:mitotic DNA replication checkpoint signaling"/>
    <property type="evidence" value="ECO:0007669"/>
    <property type="project" value="TreeGrafter"/>
</dbReference>
<dbReference type="Pfam" id="PF21960">
    <property type="entry name" value="RCF1-5-like_lid"/>
    <property type="match status" value="1"/>
</dbReference>
<evidence type="ECO:0000256" key="7">
    <source>
        <dbReference type="ARBA" id="ARBA00023306"/>
    </source>
</evidence>